<feature type="compositionally biased region" description="Basic and acidic residues" evidence="17">
    <location>
        <begin position="436"/>
        <end position="453"/>
    </location>
</feature>
<evidence type="ECO:0000256" key="6">
    <source>
        <dbReference type="ARBA" id="ARBA00022490"/>
    </source>
</evidence>
<dbReference type="Pfam" id="PF00650">
    <property type="entry name" value="CRAL_TRIO"/>
    <property type="match status" value="1"/>
</dbReference>
<dbReference type="GO" id="GO:0005789">
    <property type="term" value="C:endoplasmic reticulum membrane"/>
    <property type="evidence" value="ECO:0007669"/>
    <property type="project" value="UniProtKB-SubCell"/>
</dbReference>
<keyword evidence="6 16" id="KW-0963">Cytoplasm</keyword>
<dbReference type="PANTHER" id="PTHR47669:SF1">
    <property type="entry name" value="PHOSPHATIDYLINOSITOL TRANSFER PROTEIN SFH5"/>
    <property type="match status" value="1"/>
</dbReference>
<dbReference type="Proteomes" id="UP001149954">
    <property type="component" value="Unassembled WGS sequence"/>
</dbReference>
<dbReference type="InterPro" id="IPR011074">
    <property type="entry name" value="CRAL/TRIO_N_dom"/>
</dbReference>
<evidence type="ECO:0000256" key="2">
    <source>
        <dbReference type="ARBA" id="ARBA00004406"/>
    </source>
</evidence>
<comment type="cofactor">
    <cofactor evidence="1">
        <name>heme b</name>
        <dbReference type="ChEBI" id="CHEBI:60344"/>
    </cofactor>
</comment>
<sequence>MSADQNAPVALVAPVPEKREETVEVVDKPVETTATAAENTEQTVAKDEPASAPVEEVAAKDDATTTTPTTDSEAAKPEEPKVEKPTYLSKNPALGELFNRLPTILGNIGHTEMWGVPLKDSDDIPTVNVLIKFLRANEGNAKAAETQLCKALQWRKNVNPLALAESAKYSAAKFGGLGYLTTYEENGRPLVFTWNIYGAVKDISATFANTDEFVQWRAALMELAVQDLKMKDATEVIEYDGEDPYQMIQVHDYMNVKFFRMDPSVRAATKKVIEVFATAYPELLSEKFFVNVPAIMGWMFTAMKFILSRNTTRKFHPITNGVNLAREFSPSIAEQIPKVYGGKGPELKENARFIPLVEDKEQETKDKGKSPEEPTVAEPTVAGPTDTGPTDTGPNATEPLKEEAPSKEETPKAEAAKEPQVEAAKEPQDGAATKAEVPKAESLKEEPAKDGAQ</sequence>
<evidence type="ECO:0000256" key="10">
    <source>
        <dbReference type="ARBA" id="ARBA00022848"/>
    </source>
</evidence>
<evidence type="ECO:0000256" key="15">
    <source>
        <dbReference type="ARBA" id="ARBA00024180"/>
    </source>
</evidence>
<name>A0A9X0C8K0_9EURO</name>
<dbReference type="InterPro" id="IPR001251">
    <property type="entry name" value="CRAL-TRIO_dom"/>
</dbReference>
<evidence type="ECO:0000256" key="7">
    <source>
        <dbReference type="ARBA" id="ARBA00022617"/>
    </source>
</evidence>
<keyword evidence="13 16" id="KW-0472">Membrane</keyword>
<dbReference type="GO" id="GO:0046872">
    <property type="term" value="F:metal ion binding"/>
    <property type="evidence" value="ECO:0007669"/>
    <property type="project" value="UniProtKB-KW"/>
</dbReference>
<protein>
    <recommendedName>
        <fullName evidence="4 16">Phosphatidylinositol transfer protein SFH5</fullName>
        <shortName evidence="16">PITP SFH5</shortName>
    </recommendedName>
</protein>
<dbReference type="OrthoDB" id="75724at2759"/>
<evidence type="ECO:0000256" key="4">
    <source>
        <dbReference type="ARBA" id="ARBA00018320"/>
    </source>
</evidence>
<dbReference type="FunFam" id="3.40.525.10:FF:000017">
    <property type="entry name" value="Phosphatidylinositol transfer protein sfh5"/>
    <property type="match status" value="1"/>
</dbReference>
<reference evidence="19" key="1">
    <citation type="submission" date="2022-12" db="EMBL/GenBank/DDBJ databases">
        <authorList>
            <person name="Petersen C."/>
        </authorList>
    </citation>
    <scope>NUCLEOTIDE SEQUENCE</scope>
    <source>
        <strain evidence="19">IBT 29495</strain>
    </source>
</reference>
<dbReference type="EMBL" id="JAPWDS010000002">
    <property type="protein sequence ID" value="KAJ5512449.1"/>
    <property type="molecule type" value="Genomic_DNA"/>
</dbReference>
<comment type="function">
    <text evidence="15">Non-classical phosphatidylinositol (PtdIns) transfer protein (PITP), which exhibits PtdIns-binding/transfer activity in the absence of detectable PtdCho-binding/transfer activity. Regulates PtdIns(4,5)P2 homeostasis at the plasma membrane. Heme-binding protein that may play a role in organic oxidant-induced stress responses.</text>
</comment>
<evidence type="ECO:0000256" key="5">
    <source>
        <dbReference type="ARBA" id="ARBA00022448"/>
    </source>
</evidence>
<dbReference type="Gene3D" id="3.40.525.10">
    <property type="entry name" value="CRAL-TRIO lipid binding domain"/>
    <property type="match status" value="1"/>
</dbReference>
<keyword evidence="20" id="KW-1185">Reference proteome</keyword>
<evidence type="ECO:0000256" key="11">
    <source>
        <dbReference type="ARBA" id="ARBA00023004"/>
    </source>
</evidence>
<evidence type="ECO:0000256" key="16">
    <source>
        <dbReference type="RuleBase" id="RU367059"/>
    </source>
</evidence>
<feature type="compositionally biased region" description="Low complexity" evidence="17">
    <location>
        <begin position="383"/>
        <end position="394"/>
    </location>
</feature>
<feature type="compositionally biased region" description="Basic and acidic residues" evidence="17">
    <location>
        <begin position="399"/>
        <end position="428"/>
    </location>
</feature>
<dbReference type="SUPFAM" id="SSF52087">
    <property type="entry name" value="CRAL/TRIO domain"/>
    <property type="match status" value="1"/>
</dbReference>
<comment type="catalytic activity">
    <reaction evidence="14">
        <text>a 1,2-diacyl-sn-glycero-3-phospho-(1D-myo-inositol)(in) = a 1,2-diacyl-sn-glycero-3-phospho-(1D-myo-inositol)(out)</text>
        <dbReference type="Rhea" id="RHEA:38691"/>
        <dbReference type="ChEBI" id="CHEBI:57880"/>
    </reaction>
    <physiologicalReaction direction="left-to-right" evidence="14">
        <dbReference type="Rhea" id="RHEA:38692"/>
    </physiologicalReaction>
</comment>
<dbReference type="PROSITE" id="PS50191">
    <property type="entry name" value="CRAL_TRIO"/>
    <property type="match status" value="1"/>
</dbReference>
<feature type="region of interest" description="Disordered" evidence="17">
    <location>
        <begin position="1"/>
        <end position="86"/>
    </location>
</feature>
<evidence type="ECO:0000256" key="12">
    <source>
        <dbReference type="ARBA" id="ARBA00023055"/>
    </source>
</evidence>
<dbReference type="InterPro" id="IPR042938">
    <property type="entry name" value="Sfh5"/>
</dbReference>
<dbReference type="AlphaFoldDB" id="A0A9X0C8K0"/>
<feature type="compositionally biased region" description="Low complexity" evidence="17">
    <location>
        <begin position="31"/>
        <end position="43"/>
    </location>
</feature>
<evidence type="ECO:0000313" key="19">
    <source>
        <dbReference type="EMBL" id="KAJ5512449.1"/>
    </source>
</evidence>
<dbReference type="GO" id="GO:0005829">
    <property type="term" value="C:cytosol"/>
    <property type="evidence" value="ECO:0007669"/>
    <property type="project" value="TreeGrafter"/>
</dbReference>
<feature type="compositionally biased region" description="Basic and acidic residues" evidence="17">
    <location>
        <begin position="73"/>
        <end position="84"/>
    </location>
</feature>
<keyword evidence="10 16" id="KW-0492">Microsome</keyword>
<evidence type="ECO:0000313" key="20">
    <source>
        <dbReference type="Proteomes" id="UP001149954"/>
    </source>
</evidence>
<dbReference type="PANTHER" id="PTHR47669">
    <property type="entry name" value="PHOSPHATIDYLINOSITOL TRANSFER PROTEIN SFH5"/>
    <property type="match status" value="1"/>
</dbReference>
<comment type="subcellular location">
    <subcellularLocation>
        <location evidence="16">Cytoplasm</location>
    </subcellularLocation>
    <subcellularLocation>
        <location evidence="2 16">Endoplasmic reticulum membrane</location>
        <topology evidence="2 16">Peripheral membrane protein</topology>
    </subcellularLocation>
    <subcellularLocation>
        <location evidence="16">Microsome membrane</location>
        <topology evidence="16">Peripheral membrane protein</topology>
    </subcellularLocation>
</comment>
<keyword evidence="7" id="KW-0349">Heme</keyword>
<evidence type="ECO:0000256" key="13">
    <source>
        <dbReference type="ARBA" id="ARBA00023136"/>
    </source>
</evidence>
<reference evidence="19" key="2">
    <citation type="journal article" date="2023" name="IMA Fungus">
        <title>Comparative genomic study of the Penicillium genus elucidates a diverse pangenome and 15 lateral gene transfer events.</title>
        <authorList>
            <person name="Petersen C."/>
            <person name="Sorensen T."/>
            <person name="Nielsen M.R."/>
            <person name="Sondergaard T.E."/>
            <person name="Sorensen J.L."/>
            <person name="Fitzpatrick D.A."/>
            <person name="Frisvad J.C."/>
            <person name="Nielsen K.L."/>
        </authorList>
    </citation>
    <scope>NUCLEOTIDE SEQUENCE</scope>
    <source>
        <strain evidence="19">IBT 29495</strain>
    </source>
</reference>
<dbReference type="SUPFAM" id="SSF46938">
    <property type="entry name" value="CRAL/TRIO N-terminal domain"/>
    <property type="match status" value="1"/>
</dbReference>
<comment type="similarity">
    <text evidence="3 16">Belongs to the SFH5 family.</text>
</comment>
<feature type="domain" description="CRAL-TRIO" evidence="18">
    <location>
        <begin position="167"/>
        <end position="348"/>
    </location>
</feature>
<dbReference type="Pfam" id="PF03765">
    <property type="entry name" value="CRAL_TRIO_N"/>
    <property type="match status" value="1"/>
</dbReference>
<evidence type="ECO:0000256" key="9">
    <source>
        <dbReference type="ARBA" id="ARBA00022824"/>
    </source>
</evidence>
<evidence type="ECO:0000256" key="3">
    <source>
        <dbReference type="ARBA" id="ARBA00006667"/>
    </source>
</evidence>
<dbReference type="InterPro" id="IPR036273">
    <property type="entry name" value="CRAL/TRIO_N_dom_sf"/>
</dbReference>
<keyword evidence="8" id="KW-0479">Metal-binding</keyword>
<feature type="region of interest" description="Disordered" evidence="17">
    <location>
        <begin position="352"/>
        <end position="453"/>
    </location>
</feature>
<evidence type="ECO:0000256" key="8">
    <source>
        <dbReference type="ARBA" id="ARBA00022723"/>
    </source>
</evidence>
<organism evidence="19 20">
    <name type="scientific">Penicillium fimorum</name>
    <dbReference type="NCBI Taxonomy" id="1882269"/>
    <lineage>
        <taxon>Eukaryota</taxon>
        <taxon>Fungi</taxon>
        <taxon>Dikarya</taxon>
        <taxon>Ascomycota</taxon>
        <taxon>Pezizomycotina</taxon>
        <taxon>Eurotiomycetes</taxon>
        <taxon>Eurotiomycetidae</taxon>
        <taxon>Eurotiales</taxon>
        <taxon>Aspergillaceae</taxon>
        <taxon>Penicillium</taxon>
    </lineage>
</organism>
<evidence type="ECO:0000256" key="17">
    <source>
        <dbReference type="SAM" id="MobiDB-lite"/>
    </source>
</evidence>
<keyword evidence="12 16" id="KW-0445">Lipid transport</keyword>
<keyword evidence="9 16" id="KW-0256">Endoplasmic reticulum</keyword>
<feature type="compositionally biased region" description="Basic and acidic residues" evidence="17">
    <location>
        <begin position="352"/>
        <end position="372"/>
    </location>
</feature>
<accession>A0A9X0C8K0</accession>
<keyword evidence="5 16" id="KW-0813">Transport</keyword>
<dbReference type="GO" id="GO:0043001">
    <property type="term" value="P:Golgi to plasma membrane protein transport"/>
    <property type="evidence" value="ECO:0007669"/>
    <property type="project" value="TreeGrafter"/>
</dbReference>
<dbReference type="GO" id="GO:0005886">
    <property type="term" value="C:plasma membrane"/>
    <property type="evidence" value="ECO:0007669"/>
    <property type="project" value="TreeGrafter"/>
</dbReference>
<dbReference type="CDD" id="cd00170">
    <property type="entry name" value="SEC14"/>
    <property type="match status" value="1"/>
</dbReference>
<dbReference type="GO" id="GO:0008526">
    <property type="term" value="F:phosphatidylinositol transfer activity"/>
    <property type="evidence" value="ECO:0007669"/>
    <property type="project" value="UniProtKB-UniRule"/>
</dbReference>
<dbReference type="InterPro" id="IPR036865">
    <property type="entry name" value="CRAL-TRIO_dom_sf"/>
</dbReference>
<feature type="compositionally biased region" description="Basic and acidic residues" evidence="17">
    <location>
        <begin position="16"/>
        <end position="30"/>
    </location>
</feature>
<dbReference type="SMART" id="SM00516">
    <property type="entry name" value="SEC14"/>
    <property type="match status" value="1"/>
</dbReference>
<evidence type="ECO:0000256" key="1">
    <source>
        <dbReference type="ARBA" id="ARBA00001970"/>
    </source>
</evidence>
<gene>
    <name evidence="19" type="ORF">N7463_002001</name>
</gene>
<comment type="caution">
    <text evidence="19">The sequence shown here is derived from an EMBL/GenBank/DDBJ whole genome shotgun (WGS) entry which is preliminary data.</text>
</comment>
<evidence type="ECO:0000259" key="18">
    <source>
        <dbReference type="PROSITE" id="PS50191"/>
    </source>
</evidence>
<dbReference type="GO" id="GO:0032541">
    <property type="term" value="C:cortical endoplasmic reticulum"/>
    <property type="evidence" value="ECO:0007669"/>
    <property type="project" value="TreeGrafter"/>
</dbReference>
<evidence type="ECO:0000256" key="14">
    <source>
        <dbReference type="ARBA" id="ARBA00024146"/>
    </source>
</evidence>
<proteinExistence type="inferred from homology"/>
<keyword evidence="11" id="KW-0408">Iron</keyword>
<dbReference type="GO" id="GO:0017157">
    <property type="term" value="P:regulation of exocytosis"/>
    <property type="evidence" value="ECO:0007669"/>
    <property type="project" value="TreeGrafter"/>
</dbReference>